<feature type="region of interest" description="Disordered" evidence="1">
    <location>
        <begin position="267"/>
        <end position="438"/>
    </location>
</feature>
<feature type="compositionally biased region" description="Low complexity" evidence="1">
    <location>
        <begin position="409"/>
        <end position="423"/>
    </location>
</feature>
<accession>A0AAN8IJB6</accession>
<evidence type="ECO:0000256" key="1">
    <source>
        <dbReference type="SAM" id="MobiDB-lite"/>
    </source>
</evidence>
<dbReference type="Proteomes" id="UP001316803">
    <property type="component" value="Unassembled WGS sequence"/>
</dbReference>
<feature type="compositionally biased region" description="Polar residues" evidence="1">
    <location>
        <begin position="289"/>
        <end position="299"/>
    </location>
</feature>
<feature type="region of interest" description="Disordered" evidence="1">
    <location>
        <begin position="159"/>
        <end position="180"/>
    </location>
</feature>
<keyword evidence="3" id="KW-1185">Reference proteome</keyword>
<organism evidence="2 3">
    <name type="scientific">Knufia fluminis</name>
    <dbReference type="NCBI Taxonomy" id="191047"/>
    <lineage>
        <taxon>Eukaryota</taxon>
        <taxon>Fungi</taxon>
        <taxon>Dikarya</taxon>
        <taxon>Ascomycota</taxon>
        <taxon>Pezizomycotina</taxon>
        <taxon>Eurotiomycetes</taxon>
        <taxon>Chaetothyriomycetidae</taxon>
        <taxon>Chaetothyriales</taxon>
        <taxon>Trichomeriaceae</taxon>
        <taxon>Knufia</taxon>
    </lineage>
</organism>
<evidence type="ECO:0000313" key="2">
    <source>
        <dbReference type="EMBL" id="KAK5950002.1"/>
    </source>
</evidence>
<protein>
    <submittedName>
        <fullName evidence="2">Uncharacterized protein</fullName>
    </submittedName>
</protein>
<name>A0AAN8IJB6_9EURO</name>
<feature type="compositionally biased region" description="Low complexity" evidence="1">
    <location>
        <begin position="347"/>
        <end position="358"/>
    </location>
</feature>
<comment type="caution">
    <text evidence="2">The sequence shown here is derived from an EMBL/GenBank/DDBJ whole genome shotgun (WGS) entry which is preliminary data.</text>
</comment>
<reference evidence="2 3" key="1">
    <citation type="submission" date="2022-12" db="EMBL/GenBank/DDBJ databases">
        <title>Genomic features and morphological characterization of a novel Knufia sp. strain isolated from spacecraft assembly facility.</title>
        <authorList>
            <person name="Teixeira M."/>
            <person name="Chander A.M."/>
            <person name="Stajich J.E."/>
            <person name="Venkateswaran K."/>
        </authorList>
    </citation>
    <scope>NUCLEOTIDE SEQUENCE [LARGE SCALE GENOMIC DNA]</scope>
    <source>
        <strain evidence="2 3">FJI-L2-BK-P2</strain>
    </source>
</reference>
<proteinExistence type="predicted"/>
<gene>
    <name evidence="2" type="ORF">OHC33_008963</name>
</gene>
<feature type="compositionally biased region" description="Low complexity" evidence="1">
    <location>
        <begin position="159"/>
        <end position="173"/>
    </location>
</feature>
<dbReference type="AlphaFoldDB" id="A0AAN8IJB6"/>
<sequence length="438" mass="47699">MCKKLITKGHCPSCFQPYSKEAVDPWTTGTDNLPIGIDLCNIATDITHHICPVTLSAGEQDAIYEKIHDVKVKKQITYPVAYRIMRRSSPFPIKPLREGMSLRKVSATSPWTLDFNLQDAEKRGITEPTTILRLTLVNKLGEELCEDCAENARESSLCSLNRDSSSSSGSNHPEPSPEYIASPWTAHDIAMANANKMLQMTFSKPASAHNAAMTNMDKALKKSFGKSASAQMPKLPSVPTMPPMSSFRDAAAAHLGKHVKFDGCVLDRGEESSSDSDSSSNPSEDHPTTKTTATYGQSHTETHSDGTTKTRSRHWKDDEPVPEWTEMVRGRCGTGMIRQRQRGRGAGLRPGLRSSSRPMPKTDGKDNVKTKEVGVKKKPVPETSSSVIPPRSTIPLTARGRCRQPRVTKAASSAVAAAAAKPAGVEKKRGGPVRRGKK</sequence>
<feature type="compositionally biased region" description="Basic and acidic residues" evidence="1">
    <location>
        <begin position="360"/>
        <end position="375"/>
    </location>
</feature>
<evidence type="ECO:0000313" key="3">
    <source>
        <dbReference type="Proteomes" id="UP001316803"/>
    </source>
</evidence>
<dbReference type="EMBL" id="JAKLMC020000030">
    <property type="protein sequence ID" value="KAK5950002.1"/>
    <property type="molecule type" value="Genomic_DNA"/>
</dbReference>